<proteinExistence type="predicted"/>
<evidence type="ECO:0000313" key="1">
    <source>
        <dbReference type="EMBL" id="MBW98496.1"/>
    </source>
</evidence>
<reference evidence="1" key="1">
    <citation type="submission" date="2018-02" db="EMBL/GenBank/DDBJ databases">
        <title>Rhizophora mucronata_Transcriptome.</title>
        <authorList>
            <person name="Meera S.P."/>
            <person name="Sreeshan A."/>
            <person name="Augustine A."/>
        </authorList>
    </citation>
    <scope>NUCLEOTIDE SEQUENCE</scope>
    <source>
        <tissue evidence="1">Leaf</tissue>
    </source>
</reference>
<sequence>MMHNGCNSKQVKEQEDQLTLDNRFNLTQECTIVGKTL</sequence>
<accession>A0A2P2JYE6</accession>
<name>A0A2P2JYE6_RHIMU</name>
<protein>
    <submittedName>
        <fullName evidence="1">Uncharacterized protein MANES_05G039500</fullName>
    </submittedName>
</protein>
<organism evidence="1">
    <name type="scientific">Rhizophora mucronata</name>
    <name type="common">Asiatic mangrove</name>
    <dbReference type="NCBI Taxonomy" id="61149"/>
    <lineage>
        <taxon>Eukaryota</taxon>
        <taxon>Viridiplantae</taxon>
        <taxon>Streptophyta</taxon>
        <taxon>Embryophyta</taxon>
        <taxon>Tracheophyta</taxon>
        <taxon>Spermatophyta</taxon>
        <taxon>Magnoliopsida</taxon>
        <taxon>eudicotyledons</taxon>
        <taxon>Gunneridae</taxon>
        <taxon>Pentapetalae</taxon>
        <taxon>rosids</taxon>
        <taxon>fabids</taxon>
        <taxon>Malpighiales</taxon>
        <taxon>Rhizophoraceae</taxon>
        <taxon>Rhizophora</taxon>
    </lineage>
</organism>
<dbReference type="AlphaFoldDB" id="A0A2P2JYE6"/>
<dbReference type="EMBL" id="GGEC01018013">
    <property type="protein sequence ID" value="MBW98496.1"/>
    <property type="molecule type" value="Transcribed_RNA"/>
</dbReference>